<evidence type="ECO:0000256" key="4">
    <source>
        <dbReference type="ARBA" id="ARBA00022803"/>
    </source>
</evidence>
<gene>
    <name evidence="8" type="ORF">CWE11_03170</name>
</gene>
<comment type="function">
    <text evidence="1">Required for maximal bacterial cellulose synthesis.</text>
</comment>
<organism evidence="8 9">
    <name type="scientific">Aliidiomarina sanyensis</name>
    <dbReference type="NCBI Taxonomy" id="1249555"/>
    <lineage>
        <taxon>Bacteria</taxon>
        <taxon>Pseudomonadati</taxon>
        <taxon>Pseudomonadota</taxon>
        <taxon>Gammaproteobacteria</taxon>
        <taxon>Alteromonadales</taxon>
        <taxon>Idiomarinaceae</taxon>
        <taxon>Aliidiomarina</taxon>
    </lineage>
</organism>
<reference evidence="8 9" key="1">
    <citation type="journal article" date="2011" name="Front. Microbiol.">
        <title>Genomic signatures of strain selection and enhancement in Bacillus atrophaeus var. globigii, a historical biowarfare simulant.</title>
        <authorList>
            <person name="Gibbons H.S."/>
            <person name="Broomall S.M."/>
            <person name="McNew L.A."/>
            <person name="Daligault H."/>
            <person name="Chapman C."/>
            <person name="Bruce D."/>
            <person name="Karavis M."/>
            <person name="Krepps M."/>
            <person name="McGregor P.A."/>
            <person name="Hong C."/>
            <person name="Park K.H."/>
            <person name="Akmal A."/>
            <person name="Feldman A."/>
            <person name="Lin J.S."/>
            <person name="Chang W.E."/>
            <person name="Higgs B.W."/>
            <person name="Demirev P."/>
            <person name="Lindquist J."/>
            <person name="Liem A."/>
            <person name="Fochler E."/>
            <person name="Read T.D."/>
            <person name="Tapia R."/>
            <person name="Johnson S."/>
            <person name="Bishop-Lilly K.A."/>
            <person name="Detter C."/>
            <person name="Han C."/>
            <person name="Sozhamannan S."/>
            <person name="Rosenzweig C.N."/>
            <person name="Skowronski E.W."/>
        </authorList>
    </citation>
    <scope>NUCLEOTIDE SEQUENCE [LARGE SCALE GENOMIC DNA]</scope>
    <source>
        <strain evidence="8 9">GYP-17</strain>
    </source>
</reference>
<sequence>MTVPYKFAGIPLFVALCMASPAWGDVEDLDQISAQLLEARIQYWLDRGRPDRVERVLEQLGRVHPEHPTLFEVHATLAIQQRNLHSAQLWYSRLQATHPDHIATQRIRELIDLPESQQQRVAEAQILALGGRYEEAVDRWRAAFPEPPVSLDLRLQYWEAHARLGDSDALAMLRELQAEHPSSQQIQLTILRVQAYRAEVEEQARHRAAELAAEEEERQRELRAAEAARRAEEAALAAREAEAERQARASEVERQGAQDSPAAEEVAVPPVNPWAVAEAAAALQAQGDAQGADRVFLELLLTQPSDDAWFAYALHLERTNRHGQARAAMLNVPAPQRGSGMIALIERLNERDRLLALQTEQQTEAALPARERTRDHAVLYLGFDYAEKSGTPGITELTAQTIMLDLRVPFASRDGFWFVRIDPTWLDAGAADLDNPFWRNRFGTGLLCEEDCPTGVQETARDQGVALGVGAEFDDWYFDIGRSPVGFNRSTWIGGIGHTRRVGEFGVRLNAERRILTSTMISFAGIDDPFSERRWGAVTRNGLHLSGSWDQGGRFGWWGSTGLEYYTGHEVESNSRWYAFTGGYMRAYDTEPLAVTLGINTLFWGFQEDLSQATYGQGNYYSPELYQSIGFPVTVFGRLNRFSYLVRGSVGFSDTRLHEQVFFPRHFDLQNQAVTIQPETGIDPIFAGGTGGGRSYSLTGVLEYKLTDNWYVGAQANLIRSDTFSPNQGLIYLRYHFEQPNTPVARPPDPPRRYVDR</sequence>
<dbReference type="Proteomes" id="UP000288405">
    <property type="component" value="Unassembled WGS sequence"/>
</dbReference>
<feature type="compositionally biased region" description="Basic and acidic residues" evidence="5">
    <location>
        <begin position="233"/>
        <end position="256"/>
    </location>
</feature>
<dbReference type="Gene3D" id="1.25.40.10">
    <property type="entry name" value="Tetratricopeptide repeat domain"/>
    <property type="match status" value="1"/>
</dbReference>
<dbReference type="InterPro" id="IPR008410">
    <property type="entry name" value="BCSC_C"/>
</dbReference>
<keyword evidence="2 6" id="KW-0732">Signal</keyword>
<feature type="signal peptide" evidence="6">
    <location>
        <begin position="1"/>
        <end position="24"/>
    </location>
</feature>
<dbReference type="GO" id="GO:0019867">
    <property type="term" value="C:outer membrane"/>
    <property type="evidence" value="ECO:0007669"/>
    <property type="project" value="InterPro"/>
</dbReference>
<keyword evidence="9" id="KW-1185">Reference proteome</keyword>
<dbReference type="OrthoDB" id="174989at2"/>
<name>A0A432WPR4_9GAMM</name>
<evidence type="ECO:0000313" key="8">
    <source>
        <dbReference type="EMBL" id="RUO35773.1"/>
    </source>
</evidence>
<evidence type="ECO:0000256" key="1">
    <source>
        <dbReference type="ARBA" id="ARBA00003476"/>
    </source>
</evidence>
<evidence type="ECO:0000259" key="7">
    <source>
        <dbReference type="Pfam" id="PF05420"/>
    </source>
</evidence>
<dbReference type="AlphaFoldDB" id="A0A432WPR4"/>
<protein>
    <recommendedName>
        <fullName evidence="7">Cellulose synthase operon C C-terminal domain-containing protein</fullName>
    </recommendedName>
</protein>
<evidence type="ECO:0000256" key="2">
    <source>
        <dbReference type="ARBA" id="ARBA00022729"/>
    </source>
</evidence>
<feature type="chain" id="PRO_5019463024" description="Cellulose synthase operon C C-terminal domain-containing protein" evidence="6">
    <location>
        <begin position="25"/>
        <end position="757"/>
    </location>
</feature>
<evidence type="ECO:0000256" key="6">
    <source>
        <dbReference type="SAM" id="SignalP"/>
    </source>
</evidence>
<keyword evidence="4" id="KW-0802">TPR repeat</keyword>
<evidence type="ECO:0000256" key="3">
    <source>
        <dbReference type="ARBA" id="ARBA00022737"/>
    </source>
</evidence>
<comment type="caution">
    <text evidence="8">The sequence shown here is derived from an EMBL/GenBank/DDBJ whole genome shotgun (WGS) entry which is preliminary data.</text>
</comment>
<dbReference type="Pfam" id="PF05420">
    <property type="entry name" value="BCSC_C"/>
    <property type="match status" value="1"/>
</dbReference>
<accession>A0A432WPR4</accession>
<dbReference type="SUPFAM" id="SSF48452">
    <property type="entry name" value="TPR-like"/>
    <property type="match status" value="2"/>
</dbReference>
<evidence type="ECO:0000313" key="9">
    <source>
        <dbReference type="Proteomes" id="UP000288405"/>
    </source>
</evidence>
<dbReference type="RefSeq" id="WP_126776150.1">
    <property type="nucleotide sequence ID" value="NZ_PIPM01000002.1"/>
</dbReference>
<keyword evidence="3" id="KW-0677">Repeat</keyword>
<feature type="region of interest" description="Disordered" evidence="5">
    <location>
        <begin position="233"/>
        <end position="266"/>
    </location>
</feature>
<evidence type="ECO:0000256" key="5">
    <source>
        <dbReference type="SAM" id="MobiDB-lite"/>
    </source>
</evidence>
<feature type="domain" description="Cellulose synthase operon C C-terminal" evidence="7">
    <location>
        <begin position="396"/>
        <end position="738"/>
    </location>
</feature>
<proteinExistence type="predicted"/>
<dbReference type="GO" id="GO:0030244">
    <property type="term" value="P:cellulose biosynthetic process"/>
    <property type="evidence" value="ECO:0007669"/>
    <property type="project" value="InterPro"/>
</dbReference>
<dbReference type="InterPro" id="IPR011990">
    <property type="entry name" value="TPR-like_helical_dom_sf"/>
</dbReference>
<dbReference type="EMBL" id="PIPM01000002">
    <property type="protein sequence ID" value="RUO35773.1"/>
    <property type="molecule type" value="Genomic_DNA"/>
</dbReference>